<evidence type="ECO:0000313" key="2">
    <source>
        <dbReference type="EMBL" id="SZX76291.1"/>
    </source>
</evidence>
<dbReference type="AlphaFoldDB" id="A0A383WFU0"/>
<dbReference type="GO" id="GO:0003713">
    <property type="term" value="F:transcription coactivator activity"/>
    <property type="evidence" value="ECO:0007669"/>
    <property type="project" value="TreeGrafter"/>
</dbReference>
<dbReference type="EMBL" id="FNXT01001254">
    <property type="protein sequence ID" value="SZX76291.1"/>
    <property type="molecule type" value="Genomic_DNA"/>
</dbReference>
<feature type="region of interest" description="Disordered" evidence="1">
    <location>
        <begin position="388"/>
        <end position="413"/>
    </location>
</feature>
<dbReference type="PANTHER" id="PTHR46007:SF8">
    <property type="entry name" value="C2H2-TYPE DOMAIN-CONTAINING PROTEIN"/>
    <property type="match status" value="1"/>
</dbReference>
<protein>
    <recommendedName>
        <fullName evidence="4">RAP domain-containing protein</fullName>
    </recommendedName>
</protein>
<reference evidence="2 3" key="1">
    <citation type="submission" date="2016-10" db="EMBL/GenBank/DDBJ databases">
        <authorList>
            <person name="Cai Z."/>
        </authorList>
    </citation>
    <scope>NUCLEOTIDE SEQUENCE [LARGE SCALE GENOMIC DNA]</scope>
</reference>
<dbReference type="GO" id="GO:0016592">
    <property type="term" value="C:mediator complex"/>
    <property type="evidence" value="ECO:0007669"/>
    <property type="project" value="TreeGrafter"/>
</dbReference>
<gene>
    <name evidence="2" type="ORF">BQ4739_LOCUS16681</name>
</gene>
<dbReference type="PANTHER" id="PTHR46007">
    <property type="entry name" value="MEDIATOR OF RNA POLYMERASE II TRANSCRIPTION SUBUNIT 12"/>
    <property type="match status" value="1"/>
</dbReference>
<keyword evidence="3" id="KW-1185">Reference proteome</keyword>
<dbReference type="Proteomes" id="UP000256970">
    <property type="component" value="Unassembled WGS sequence"/>
</dbReference>
<dbReference type="InterPro" id="IPR051647">
    <property type="entry name" value="Mediator_comp_sub12"/>
</dbReference>
<feature type="compositionally biased region" description="Low complexity" evidence="1">
    <location>
        <begin position="567"/>
        <end position="576"/>
    </location>
</feature>
<feature type="region of interest" description="Disordered" evidence="1">
    <location>
        <begin position="567"/>
        <end position="594"/>
    </location>
</feature>
<sequence>MPAAAAAGDLGSATDSLSYLQCRVLCCTGSNSSSSSTPSQKHSSKRSASGRSASARLSLQQLQALLRQRPAPERPALLTCCIKACASWQQAALLFADHSHEFNAVHTAALISQLPKVLARQPPLSQAAAADVAQLLADLAQLAEEVLPCCGPRELSNMAQGLAAGGCYSRRLMQLLLGRCVLSSLRPQELASLAWAVAKTGHQVHEGWTAELLACSSRYMGHASSSSSSAQVCSAAEGFAWPEAGTATHNQAKQQQLQQQQGSQVPLEQFKPQELANLAWALAAMQQQCMLHSAPPLRRSCTRVDTAWKQQLCLAAAAQLWQANAADVSMVMWALAVLGGGQVLLQQQQQGWLDGQLARAAALAPTMQGRHIAMLLWSVSQLHRQQQHMQQQRAQRLSSGSPGSSSSITSSSSSSSSHALQAFAAACFPRLQQLLPSERQPLRLCCVVLLAASHLQLAASHLQLAASHLQLQLPAAVLEHLLTAAGQQLQQQSAISWSIMRQSMHDGPQQQQQQQQGVKLHDVTMLLYAMARLQYRPSRQFLAAADNAAATACWQLLLASKQRKQQQQQQGQVQSQYDAPPAPSSAAAAAARPAAPSHVRVKDISLLLWSMGRLRHSPHPQLLRLLYKAAAARLHAASASDVGLMLAGLARLRARPRHAWLAHVLGHFLARLDDSVAAAPALANVIHALPHLPGGVILNQLLVEKLAEGQQLQQLAGAARLRFNECGARELVALAQGFAGLGFCPGVGWLAAHSQRCEALGGEGFSASERQLLEHAWAVLARLLQQQQSAEATTQRVLEQEQWNGLQGAPLLAPPASTGGNVEQQRLRAAALAASV</sequence>
<accession>A0A383WFU0</accession>
<evidence type="ECO:0000313" key="3">
    <source>
        <dbReference type="Proteomes" id="UP000256970"/>
    </source>
</evidence>
<feature type="compositionally biased region" description="Low complexity" evidence="1">
    <location>
        <begin position="584"/>
        <end position="594"/>
    </location>
</feature>
<organism evidence="2 3">
    <name type="scientific">Tetradesmus obliquus</name>
    <name type="common">Green alga</name>
    <name type="synonym">Acutodesmus obliquus</name>
    <dbReference type="NCBI Taxonomy" id="3088"/>
    <lineage>
        <taxon>Eukaryota</taxon>
        <taxon>Viridiplantae</taxon>
        <taxon>Chlorophyta</taxon>
        <taxon>core chlorophytes</taxon>
        <taxon>Chlorophyceae</taxon>
        <taxon>CS clade</taxon>
        <taxon>Sphaeropleales</taxon>
        <taxon>Scenedesmaceae</taxon>
        <taxon>Tetradesmus</taxon>
    </lineage>
</organism>
<name>A0A383WFU0_TETOB</name>
<dbReference type="GO" id="GO:0045944">
    <property type="term" value="P:positive regulation of transcription by RNA polymerase II"/>
    <property type="evidence" value="ECO:0007669"/>
    <property type="project" value="TreeGrafter"/>
</dbReference>
<feature type="region of interest" description="Disordered" evidence="1">
    <location>
        <begin position="30"/>
        <end position="54"/>
    </location>
</feature>
<proteinExistence type="predicted"/>
<evidence type="ECO:0000256" key="1">
    <source>
        <dbReference type="SAM" id="MobiDB-lite"/>
    </source>
</evidence>
<evidence type="ECO:0008006" key="4">
    <source>
        <dbReference type="Google" id="ProtNLM"/>
    </source>
</evidence>